<evidence type="ECO:0000313" key="3">
    <source>
        <dbReference type="Proteomes" id="UP001501195"/>
    </source>
</evidence>
<dbReference type="InterPro" id="IPR004006">
    <property type="entry name" value="DhaK_dom"/>
</dbReference>
<dbReference type="Pfam" id="PF02733">
    <property type="entry name" value="Dak1"/>
    <property type="match status" value="1"/>
</dbReference>
<feature type="domain" description="DhaK" evidence="1">
    <location>
        <begin position="20"/>
        <end position="348"/>
    </location>
</feature>
<dbReference type="InterPro" id="IPR050861">
    <property type="entry name" value="Dihydroxyacetone_Kinase"/>
</dbReference>
<dbReference type="GO" id="GO:0016301">
    <property type="term" value="F:kinase activity"/>
    <property type="evidence" value="ECO:0007669"/>
    <property type="project" value="UniProtKB-KW"/>
</dbReference>
<dbReference type="PANTHER" id="PTHR28629">
    <property type="entry name" value="TRIOKINASE/FMN CYCLASE"/>
    <property type="match status" value="1"/>
</dbReference>
<evidence type="ECO:0000259" key="1">
    <source>
        <dbReference type="PROSITE" id="PS51481"/>
    </source>
</evidence>
<reference evidence="3" key="1">
    <citation type="journal article" date="2019" name="Int. J. Syst. Evol. Microbiol.">
        <title>The Global Catalogue of Microorganisms (GCM) 10K type strain sequencing project: providing services to taxonomists for standard genome sequencing and annotation.</title>
        <authorList>
            <consortium name="The Broad Institute Genomics Platform"/>
            <consortium name="The Broad Institute Genome Sequencing Center for Infectious Disease"/>
            <person name="Wu L."/>
            <person name="Ma J."/>
        </authorList>
    </citation>
    <scope>NUCLEOTIDE SEQUENCE [LARGE SCALE GENOMIC DNA]</scope>
    <source>
        <strain evidence="3">JCM 18126</strain>
    </source>
</reference>
<sequence length="348" mass="35976">MQDSTTAEPRVAGRRQFLNDPDDLVAEALEGFELAHPHLVRWNRDPSYVVRAQAPVRPKAALVSGGGSGHEPLHVGFVGTGMLDAAVPGQVFASPTALQVAAATRAVDTGAGVVHVVKNYTGDVLNFRIAAEIAADEGVRVQQVLVDDDLATDPQLTGNPDGPGRRGTAAVVVVEKVCGAAAEAGADVVEVAQLGRRVAGSARTLAVALQASTSPGERRPSFDLGPQEVEYGVGIHGERGVGRRGFATAAELVPQLVHPVVEALGLRRGDAVLAVVNGLGSTSGLELSLVFREVTALLGGAGITTARSLVGSYVTALDMTGCSVTLVKVDDDLVRLWDAPARTAALSW</sequence>
<keyword evidence="3" id="KW-1185">Reference proteome</keyword>
<accession>A0ABP9HCZ4</accession>
<dbReference type="RefSeq" id="WP_345711055.1">
    <property type="nucleotide sequence ID" value="NZ_BAABIL010000097.1"/>
</dbReference>
<keyword evidence="2" id="KW-0808">Transferase</keyword>
<comment type="caution">
    <text evidence="2">The sequence shown here is derived from an EMBL/GenBank/DDBJ whole genome shotgun (WGS) entry which is preliminary data.</text>
</comment>
<dbReference type="EMBL" id="BAABIL010000097">
    <property type="protein sequence ID" value="GAA4967814.1"/>
    <property type="molecule type" value="Genomic_DNA"/>
</dbReference>
<dbReference type="Gene3D" id="3.30.1180.20">
    <property type="entry name" value="Dihydroxyacetone kinase, domain 2"/>
    <property type="match status" value="1"/>
</dbReference>
<name>A0ABP9HCZ4_9ACTN</name>
<organism evidence="2 3">
    <name type="scientific">Kineococcus glutinatus</name>
    <dbReference type="NCBI Taxonomy" id="1070872"/>
    <lineage>
        <taxon>Bacteria</taxon>
        <taxon>Bacillati</taxon>
        <taxon>Actinomycetota</taxon>
        <taxon>Actinomycetes</taxon>
        <taxon>Kineosporiales</taxon>
        <taxon>Kineosporiaceae</taxon>
        <taxon>Kineococcus</taxon>
    </lineage>
</organism>
<evidence type="ECO:0000313" key="2">
    <source>
        <dbReference type="EMBL" id="GAA4967814.1"/>
    </source>
</evidence>
<keyword evidence="2" id="KW-0418">Kinase</keyword>
<dbReference type="Gene3D" id="3.40.50.10440">
    <property type="entry name" value="Dihydroxyacetone kinase, domain 1"/>
    <property type="match status" value="1"/>
</dbReference>
<gene>
    <name evidence="2" type="ORF">GCM10023225_07860</name>
</gene>
<proteinExistence type="predicted"/>
<dbReference type="SUPFAM" id="SSF82549">
    <property type="entry name" value="DAK1/DegV-like"/>
    <property type="match status" value="1"/>
</dbReference>
<dbReference type="PROSITE" id="PS51481">
    <property type="entry name" value="DHAK"/>
    <property type="match status" value="1"/>
</dbReference>
<dbReference type="PANTHER" id="PTHR28629:SF4">
    <property type="entry name" value="TRIOKINASE_FMN CYCLASE"/>
    <property type="match status" value="1"/>
</dbReference>
<dbReference type="Proteomes" id="UP001501195">
    <property type="component" value="Unassembled WGS sequence"/>
</dbReference>
<protein>
    <submittedName>
        <fullName evidence="2">Dihydroxyacetone kinase subunit DhaK</fullName>
    </submittedName>
</protein>